<feature type="binding site" evidence="10">
    <location>
        <position position="239"/>
    </location>
    <ligand>
        <name>Zn(2+)</name>
        <dbReference type="ChEBI" id="CHEBI:29105"/>
    </ligand>
</feature>
<evidence type="ECO:0000256" key="8">
    <source>
        <dbReference type="ARBA" id="ARBA00022884"/>
    </source>
</evidence>
<keyword evidence="1 10" id="KW-0963">Cytoplasm</keyword>
<dbReference type="CDD" id="cd01854">
    <property type="entry name" value="YjeQ_EngC"/>
    <property type="match status" value="1"/>
</dbReference>
<comment type="subunit">
    <text evidence="10">Monomer. Associates with 30S ribosomal subunit, binds 16S rRNA.</text>
</comment>
<evidence type="ECO:0000256" key="6">
    <source>
        <dbReference type="ARBA" id="ARBA00022801"/>
    </source>
</evidence>
<feature type="domain" description="EngC GTPase" evidence="11">
    <location>
        <begin position="70"/>
        <end position="214"/>
    </location>
</feature>
<dbReference type="NCBIfam" id="TIGR00157">
    <property type="entry name" value="ribosome small subunit-dependent GTPase A"/>
    <property type="match status" value="1"/>
</dbReference>
<comment type="subcellular location">
    <subcellularLocation>
        <location evidence="10">Cytoplasm</location>
    </subcellularLocation>
</comment>
<dbReference type="eggNOG" id="COG1162">
    <property type="taxonomic scope" value="Bacteria"/>
</dbReference>
<dbReference type="SUPFAM" id="SSF52540">
    <property type="entry name" value="P-loop containing nucleoside triphosphate hydrolases"/>
    <property type="match status" value="1"/>
</dbReference>
<organism evidence="13 14">
    <name type="scientific">Mesomycoplasma conjunctivae (strain ATCC 25834 / NCTC 10147 / HRC/581)</name>
    <name type="common">Mycoplasma conjunctivae</name>
    <dbReference type="NCBI Taxonomy" id="572263"/>
    <lineage>
        <taxon>Bacteria</taxon>
        <taxon>Bacillati</taxon>
        <taxon>Mycoplasmatota</taxon>
        <taxon>Mycoplasmoidales</taxon>
        <taxon>Metamycoplasmataceae</taxon>
        <taxon>Mesomycoplasma</taxon>
    </lineage>
</organism>
<keyword evidence="5 10" id="KW-0547">Nucleotide-binding</keyword>
<dbReference type="InterPro" id="IPR012340">
    <property type="entry name" value="NA-bd_OB-fold"/>
</dbReference>
<dbReference type="GO" id="GO:0003924">
    <property type="term" value="F:GTPase activity"/>
    <property type="evidence" value="ECO:0007669"/>
    <property type="project" value="UniProtKB-UniRule"/>
</dbReference>
<evidence type="ECO:0000256" key="4">
    <source>
        <dbReference type="ARBA" id="ARBA00022730"/>
    </source>
</evidence>
<dbReference type="Gene3D" id="2.40.50.140">
    <property type="entry name" value="Nucleic acid-binding proteins"/>
    <property type="match status" value="1"/>
</dbReference>
<dbReference type="KEGG" id="mco:MCJ_006300"/>
<dbReference type="EC" id="3.6.1.-" evidence="10"/>
<evidence type="ECO:0000256" key="7">
    <source>
        <dbReference type="ARBA" id="ARBA00022833"/>
    </source>
</evidence>
<gene>
    <name evidence="10 13" type="primary">rsgA</name>
    <name evidence="13" type="ordered locus">MCJ_006300</name>
</gene>
<evidence type="ECO:0000259" key="12">
    <source>
        <dbReference type="PROSITE" id="PS51721"/>
    </source>
</evidence>
<dbReference type="InterPro" id="IPR004881">
    <property type="entry name" value="Ribosome_biogen_GTPase_RsgA"/>
</dbReference>
<dbReference type="SUPFAM" id="SSF50249">
    <property type="entry name" value="Nucleic acid-binding proteins"/>
    <property type="match status" value="1"/>
</dbReference>
<dbReference type="GO" id="GO:0005525">
    <property type="term" value="F:GTP binding"/>
    <property type="evidence" value="ECO:0007669"/>
    <property type="project" value="UniProtKB-UniRule"/>
</dbReference>
<dbReference type="GO" id="GO:0042274">
    <property type="term" value="P:ribosomal small subunit biogenesis"/>
    <property type="evidence" value="ECO:0007669"/>
    <property type="project" value="UniProtKB-UniRule"/>
</dbReference>
<dbReference type="Pfam" id="PF03193">
    <property type="entry name" value="RsgA_GTPase"/>
    <property type="match status" value="1"/>
</dbReference>
<feature type="binding site" evidence="10">
    <location>
        <position position="254"/>
    </location>
    <ligand>
        <name>Zn(2+)</name>
        <dbReference type="ChEBI" id="CHEBI:29105"/>
    </ligand>
</feature>
<evidence type="ECO:0000256" key="2">
    <source>
        <dbReference type="ARBA" id="ARBA00022517"/>
    </source>
</evidence>
<evidence type="ECO:0000256" key="1">
    <source>
        <dbReference type="ARBA" id="ARBA00022490"/>
    </source>
</evidence>
<reference evidence="14" key="1">
    <citation type="journal article" date="2009" name="BMC Bioinformatics">
        <title>The Mycoplasma conjunctivae genome sequencing, annotation and analysis.</title>
        <authorList>
            <person name="Calderon-Copete S.P."/>
            <person name="Wigger G."/>
            <person name="Wunderlin C."/>
            <person name="Schmidheini T."/>
            <person name="Frey J."/>
            <person name="Quail M.A."/>
            <person name="Falquet L."/>
        </authorList>
    </citation>
    <scope>NUCLEOTIDE SEQUENCE [LARGE SCALE GENOMIC DNA]</scope>
    <source>
        <strain evidence="14">ATCC 25834 / NCTC 10147 / HRC/581</strain>
    </source>
</reference>
<evidence type="ECO:0000313" key="13">
    <source>
        <dbReference type="EMBL" id="CAT05325.1"/>
    </source>
</evidence>
<dbReference type="GO" id="GO:0046872">
    <property type="term" value="F:metal ion binding"/>
    <property type="evidence" value="ECO:0007669"/>
    <property type="project" value="UniProtKB-KW"/>
</dbReference>
<evidence type="ECO:0000256" key="5">
    <source>
        <dbReference type="ARBA" id="ARBA00022741"/>
    </source>
</evidence>
<keyword evidence="3 10" id="KW-0479">Metal-binding</keyword>
<dbReference type="Pfam" id="PF16745">
    <property type="entry name" value="RsgA_N"/>
    <property type="match status" value="1"/>
</dbReference>
<keyword evidence="7 10" id="KW-0862">Zinc</keyword>
<keyword evidence="14" id="KW-1185">Reference proteome</keyword>
<evidence type="ECO:0000256" key="3">
    <source>
        <dbReference type="ARBA" id="ARBA00022723"/>
    </source>
</evidence>
<dbReference type="PROSITE" id="PS51721">
    <property type="entry name" value="G_CP"/>
    <property type="match status" value="1"/>
</dbReference>
<keyword evidence="8 10" id="KW-0694">RNA-binding</keyword>
<evidence type="ECO:0000259" key="11">
    <source>
        <dbReference type="PROSITE" id="PS50936"/>
    </source>
</evidence>
<dbReference type="InterPro" id="IPR027417">
    <property type="entry name" value="P-loop_NTPase"/>
</dbReference>
<proteinExistence type="inferred from homology"/>
<comment type="cofactor">
    <cofactor evidence="10">
        <name>Zn(2+)</name>
        <dbReference type="ChEBI" id="CHEBI:29105"/>
    </cofactor>
    <text evidence="10">Binds 1 zinc ion per subunit.</text>
</comment>
<keyword evidence="2 10" id="KW-0690">Ribosome biogenesis</keyword>
<dbReference type="HOGENOM" id="CLU_033617_2_1_14"/>
<dbReference type="Proteomes" id="UP000001491">
    <property type="component" value="Chromosome"/>
</dbReference>
<evidence type="ECO:0000256" key="9">
    <source>
        <dbReference type="ARBA" id="ARBA00023134"/>
    </source>
</evidence>
<keyword evidence="4 10" id="KW-0699">rRNA-binding</keyword>
<sequence>MQGRVTRVISGFYDIIDLKTKEKYSLLRGSGSLRNQNNSPLVGDIVEYDPKGFVTQIYPRKNFFTRPKVANIDQALVIISIKEPNFSTLLLDKFLILIENSQITPIIIVTKIDLDVSNYPNLLKDYENMGYTIFYINNLEKKVSQELLNTISNKINFVVGQTGVGKTSFINSVLGENYQVQEISKSLNRGKHTTRVVQIITKNNISIIDTPGFSSFELNLDKLDLPYAFEIFSSSIGKCKFFSCQHIQENDKICDIKNRVNKGLIPASRYQNYVHFWRKSNEKNN</sequence>
<protein>
    <recommendedName>
        <fullName evidence="10">Small ribosomal subunit biogenesis GTPase RsgA</fullName>
        <ecNumber evidence="10">3.6.1.-</ecNumber>
    </recommendedName>
</protein>
<dbReference type="AlphaFoldDB" id="C5J762"/>
<evidence type="ECO:0000256" key="10">
    <source>
        <dbReference type="HAMAP-Rule" id="MF_01820"/>
    </source>
</evidence>
<dbReference type="Gene3D" id="3.40.50.300">
    <property type="entry name" value="P-loop containing nucleotide triphosphate hydrolases"/>
    <property type="match status" value="1"/>
</dbReference>
<accession>C5J762</accession>
<dbReference type="HAMAP" id="MF_01820">
    <property type="entry name" value="GTPase_RsgA"/>
    <property type="match status" value="1"/>
</dbReference>
<name>C5J762_MESCH</name>
<dbReference type="InterPro" id="IPR010914">
    <property type="entry name" value="RsgA_GTPase_dom"/>
</dbReference>
<dbReference type="GO" id="GO:0005737">
    <property type="term" value="C:cytoplasm"/>
    <property type="evidence" value="ECO:0007669"/>
    <property type="project" value="UniProtKB-SubCell"/>
</dbReference>
<feature type="binding site" evidence="10">
    <location>
        <begin position="160"/>
        <end position="168"/>
    </location>
    <ligand>
        <name>GTP</name>
        <dbReference type="ChEBI" id="CHEBI:37565"/>
    </ligand>
</feature>
<dbReference type="EMBL" id="FM864216">
    <property type="protein sequence ID" value="CAT05325.1"/>
    <property type="molecule type" value="Genomic_DNA"/>
</dbReference>
<comment type="similarity">
    <text evidence="10">Belongs to the TRAFAC class YlqF/YawG GTPase family. RsgA subfamily.</text>
</comment>
<feature type="domain" description="CP-type G" evidence="12">
    <location>
        <begin position="61"/>
        <end position="216"/>
    </location>
</feature>
<comment type="function">
    <text evidence="10">One of several proteins that assist in the late maturation steps of the functional core of the 30S ribosomal subunit. Helps release RbfA from mature subunits. May play a role in the assembly of ribosomal proteins into the subunit. Circularly permuted GTPase that catalyzes slow GTP hydrolysis, GTPase activity is stimulated by the 30S ribosomal subunit.</text>
</comment>
<feature type="binding site" evidence="10">
    <location>
        <begin position="110"/>
        <end position="113"/>
    </location>
    <ligand>
        <name>GTP</name>
        <dbReference type="ChEBI" id="CHEBI:37565"/>
    </ligand>
</feature>
<dbReference type="GO" id="GO:0019843">
    <property type="term" value="F:rRNA binding"/>
    <property type="evidence" value="ECO:0007669"/>
    <property type="project" value="UniProtKB-KW"/>
</dbReference>
<feature type="binding site" evidence="10">
    <location>
        <position position="244"/>
    </location>
    <ligand>
        <name>Zn(2+)</name>
        <dbReference type="ChEBI" id="CHEBI:29105"/>
    </ligand>
</feature>
<dbReference type="InterPro" id="IPR031944">
    <property type="entry name" value="RsgA_N"/>
</dbReference>
<dbReference type="PANTHER" id="PTHR32120">
    <property type="entry name" value="SMALL RIBOSOMAL SUBUNIT BIOGENESIS GTPASE RSGA"/>
    <property type="match status" value="1"/>
</dbReference>
<dbReference type="PANTHER" id="PTHR32120:SF11">
    <property type="entry name" value="SMALL RIBOSOMAL SUBUNIT BIOGENESIS GTPASE RSGA 1, MITOCHONDRIAL-RELATED"/>
    <property type="match status" value="1"/>
</dbReference>
<keyword evidence="6 10" id="KW-0378">Hydrolase</keyword>
<feature type="binding site" evidence="10">
    <location>
        <position position="246"/>
    </location>
    <ligand>
        <name>Zn(2+)</name>
        <dbReference type="ChEBI" id="CHEBI:29105"/>
    </ligand>
</feature>
<dbReference type="InterPro" id="IPR030378">
    <property type="entry name" value="G_CP_dom"/>
</dbReference>
<dbReference type="PROSITE" id="PS50936">
    <property type="entry name" value="ENGC_GTPASE"/>
    <property type="match status" value="1"/>
</dbReference>
<evidence type="ECO:0000313" key="14">
    <source>
        <dbReference type="Proteomes" id="UP000001491"/>
    </source>
</evidence>
<dbReference type="Gene3D" id="1.10.40.50">
    <property type="entry name" value="Probable gtpase engc, domain 3"/>
    <property type="match status" value="1"/>
</dbReference>
<keyword evidence="9 10" id="KW-0342">GTP-binding</keyword>